<evidence type="ECO:0000313" key="3">
    <source>
        <dbReference type="Proteomes" id="UP000217790"/>
    </source>
</evidence>
<name>A0A2H3CVK6_ARMGA</name>
<feature type="transmembrane region" description="Helical" evidence="1">
    <location>
        <begin position="12"/>
        <end position="31"/>
    </location>
</feature>
<dbReference type="EMBL" id="KZ293708">
    <property type="protein sequence ID" value="PBK83232.1"/>
    <property type="molecule type" value="Genomic_DNA"/>
</dbReference>
<keyword evidence="1" id="KW-1133">Transmembrane helix</keyword>
<gene>
    <name evidence="2" type="ORF">ARMGADRAFT_945292</name>
</gene>
<evidence type="ECO:0000256" key="1">
    <source>
        <dbReference type="SAM" id="Phobius"/>
    </source>
</evidence>
<organism evidence="2 3">
    <name type="scientific">Armillaria gallica</name>
    <name type="common">Bulbous honey fungus</name>
    <name type="synonym">Armillaria bulbosa</name>
    <dbReference type="NCBI Taxonomy" id="47427"/>
    <lineage>
        <taxon>Eukaryota</taxon>
        <taxon>Fungi</taxon>
        <taxon>Dikarya</taxon>
        <taxon>Basidiomycota</taxon>
        <taxon>Agaricomycotina</taxon>
        <taxon>Agaricomycetes</taxon>
        <taxon>Agaricomycetidae</taxon>
        <taxon>Agaricales</taxon>
        <taxon>Marasmiineae</taxon>
        <taxon>Physalacriaceae</taxon>
        <taxon>Armillaria</taxon>
    </lineage>
</organism>
<sequence length="68" mass="7962">MLLASVLEVSVWKIILFDFIHLLTCIVRLFMLPLCVQDSKTWISWISSVPSGITRLFDWLEDILNLHM</sequence>
<dbReference type="InParanoid" id="A0A2H3CVK6"/>
<dbReference type="AlphaFoldDB" id="A0A2H3CVK6"/>
<dbReference type="STRING" id="47427.A0A2H3CVK6"/>
<protein>
    <submittedName>
        <fullName evidence="2">Uncharacterized protein</fullName>
    </submittedName>
</protein>
<proteinExistence type="predicted"/>
<reference evidence="3" key="1">
    <citation type="journal article" date="2017" name="Nat. Ecol. Evol.">
        <title>Genome expansion and lineage-specific genetic innovations in the forest pathogenic fungi Armillaria.</title>
        <authorList>
            <person name="Sipos G."/>
            <person name="Prasanna A.N."/>
            <person name="Walter M.C."/>
            <person name="O'Connor E."/>
            <person name="Balint B."/>
            <person name="Krizsan K."/>
            <person name="Kiss B."/>
            <person name="Hess J."/>
            <person name="Varga T."/>
            <person name="Slot J."/>
            <person name="Riley R."/>
            <person name="Boka B."/>
            <person name="Rigling D."/>
            <person name="Barry K."/>
            <person name="Lee J."/>
            <person name="Mihaltcheva S."/>
            <person name="LaButti K."/>
            <person name="Lipzen A."/>
            <person name="Waldron R."/>
            <person name="Moloney N.M."/>
            <person name="Sperisen C."/>
            <person name="Kredics L."/>
            <person name="Vagvoelgyi C."/>
            <person name="Patrignani A."/>
            <person name="Fitzpatrick D."/>
            <person name="Nagy I."/>
            <person name="Doyle S."/>
            <person name="Anderson J.B."/>
            <person name="Grigoriev I.V."/>
            <person name="Gueldener U."/>
            <person name="Muensterkoetter M."/>
            <person name="Nagy L.G."/>
        </authorList>
    </citation>
    <scope>NUCLEOTIDE SEQUENCE [LARGE SCALE GENOMIC DNA]</scope>
    <source>
        <strain evidence="3">Ar21-2</strain>
    </source>
</reference>
<keyword evidence="1" id="KW-0472">Membrane</keyword>
<keyword evidence="3" id="KW-1185">Reference proteome</keyword>
<dbReference type="OrthoDB" id="1716625at2759"/>
<evidence type="ECO:0000313" key="2">
    <source>
        <dbReference type="EMBL" id="PBK83232.1"/>
    </source>
</evidence>
<keyword evidence="1" id="KW-0812">Transmembrane</keyword>
<dbReference type="Proteomes" id="UP000217790">
    <property type="component" value="Unassembled WGS sequence"/>
</dbReference>
<accession>A0A2H3CVK6</accession>